<keyword evidence="5" id="KW-0647">Proteasome</keyword>
<dbReference type="GO" id="GO:0005737">
    <property type="term" value="C:cytoplasm"/>
    <property type="evidence" value="ECO:0007669"/>
    <property type="project" value="TreeGrafter"/>
</dbReference>
<evidence type="ECO:0000256" key="3">
    <source>
        <dbReference type="ARBA" id="ARBA00026071"/>
    </source>
</evidence>
<dbReference type="SUPFAM" id="SSF56235">
    <property type="entry name" value="N-terminal nucleophile aminohydrolases (Ntn hydrolases)"/>
    <property type="match status" value="1"/>
</dbReference>
<dbReference type="EMBL" id="GBHO01036371">
    <property type="protein sequence ID" value="JAG07233.1"/>
    <property type="molecule type" value="Transcribed_RNA"/>
</dbReference>
<dbReference type="PIRSF" id="PIRSF001213">
    <property type="entry name" value="Psome_endopept_beta"/>
    <property type="match status" value="1"/>
</dbReference>
<dbReference type="PANTHER" id="PTHR32194">
    <property type="entry name" value="METALLOPROTEASE TLDD"/>
    <property type="match status" value="1"/>
</dbReference>
<evidence type="ECO:0000256" key="2">
    <source>
        <dbReference type="ARBA" id="ARBA00023242"/>
    </source>
</evidence>
<dbReference type="Pfam" id="PF00227">
    <property type="entry name" value="Proteasome"/>
    <property type="match status" value="1"/>
</dbReference>
<dbReference type="InterPro" id="IPR016295">
    <property type="entry name" value="Proteasome_beta4"/>
</dbReference>
<gene>
    <name evidence="5" type="primary">PBG1_1</name>
    <name evidence="6" type="synonym">PBG1</name>
    <name evidence="4" type="synonym">PBG1_0</name>
    <name evidence="5" type="ORF">CM83_3308</name>
    <name evidence="4" type="ORF">CM83_3311</name>
    <name evidence="6" type="ORF">g.1642</name>
</gene>
<dbReference type="EMBL" id="GDHC01006538">
    <property type="protein sequence ID" value="JAQ12091.1"/>
    <property type="molecule type" value="Transcribed_RNA"/>
</dbReference>
<dbReference type="InterPro" id="IPR001353">
    <property type="entry name" value="Proteasome_sua/b"/>
</dbReference>
<name>A0A0A9WQY0_LYGHE</name>
<dbReference type="InterPro" id="IPR029055">
    <property type="entry name" value="Ntn_hydrolases_N"/>
</dbReference>
<dbReference type="GO" id="GO:0005839">
    <property type="term" value="C:proteasome core complex"/>
    <property type="evidence" value="ECO:0007669"/>
    <property type="project" value="InterPro"/>
</dbReference>
<dbReference type="AlphaFoldDB" id="A0A0A9WQY0"/>
<accession>A0A0A9WQY0</accession>
<keyword evidence="2" id="KW-0539">Nucleus</keyword>
<dbReference type="Gene3D" id="3.60.20.10">
    <property type="entry name" value="Glutamine Phosphoribosylpyrophosphate, subunit 1, domain 1"/>
    <property type="match status" value="1"/>
</dbReference>
<dbReference type="GO" id="GO:0051603">
    <property type="term" value="P:proteolysis involved in protein catabolic process"/>
    <property type="evidence" value="ECO:0007669"/>
    <property type="project" value="InterPro"/>
</dbReference>
<evidence type="ECO:0000313" key="6">
    <source>
        <dbReference type="EMBL" id="JAQ12091.1"/>
    </source>
</evidence>
<dbReference type="EMBL" id="GBHO01036349">
    <property type="protein sequence ID" value="JAG07255.1"/>
    <property type="molecule type" value="Transcribed_RNA"/>
</dbReference>
<evidence type="ECO:0000256" key="1">
    <source>
        <dbReference type="ARBA" id="ARBA00016157"/>
    </source>
</evidence>
<protein>
    <recommendedName>
        <fullName evidence="1">Proteasome subunit beta type-4</fullName>
    </recommendedName>
</protein>
<reference evidence="5" key="1">
    <citation type="journal article" date="2014" name="PLoS ONE">
        <title>Transcriptome-Based Identification of ABC Transporters in the Western Tarnished Plant Bug Lygus hesperus.</title>
        <authorList>
            <person name="Hull J.J."/>
            <person name="Chaney K."/>
            <person name="Geib S.M."/>
            <person name="Fabrick J.A."/>
            <person name="Brent C.S."/>
            <person name="Walsh D."/>
            <person name="Lavine L.C."/>
        </authorList>
    </citation>
    <scope>NUCLEOTIDE SEQUENCE</scope>
</reference>
<organism evidence="5">
    <name type="scientific">Lygus hesperus</name>
    <name type="common">Western plant bug</name>
    <dbReference type="NCBI Taxonomy" id="30085"/>
    <lineage>
        <taxon>Eukaryota</taxon>
        <taxon>Metazoa</taxon>
        <taxon>Ecdysozoa</taxon>
        <taxon>Arthropoda</taxon>
        <taxon>Hexapoda</taxon>
        <taxon>Insecta</taxon>
        <taxon>Pterygota</taxon>
        <taxon>Neoptera</taxon>
        <taxon>Paraneoptera</taxon>
        <taxon>Hemiptera</taxon>
        <taxon>Heteroptera</taxon>
        <taxon>Panheteroptera</taxon>
        <taxon>Cimicomorpha</taxon>
        <taxon>Miridae</taxon>
        <taxon>Mirini</taxon>
        <taxon>Lygus</taxon>
    </lineage>
</organism>
<proteinExistence type="predicted"/>
<dbReference type="PROSITE" id="PS51476">
    <property type="entry name" value="PROTEASOME_BETA_2"/>
    <property type="match status" value="1"/>
</dbReference>
<reference evidence="5" key="2">
    <citation type="submission" date="2014-07" db="EMBL/GenBank/DDBJ databases">
        <authorList>
            <person name="Hull J."/>
        </authorList>
    </citation>
    <scope>NUCLEOTIDE SEQUENCE</scope>
</reference>
<sequence>MADTGASYGSLARYTNIERIRELNERTMIAYSGELSDLQTIHRLLCDNELQTSFSDGITHNPEEIHSYLRSVMHNARNKVNPFLNQIVVGGVSDTNDLFLGYVDMYGTAYSDPYICTGFGSYMALPLLRKAYHENLSLEQAKEILQNAMRVLLYRHCRAINKFQFGVISRSGERSISEPFTISTNWNFRQFVDPTFQYTGVAANEQANCTGTM</sequence>
<dbReference type="PANTHER" id="PTHR32194:SF6">
    <property type="entry name" value="PROTEASOME SUBUNIT BETA"/>
    <property type="match status" value="1"/>
</dbReference>
<evidence type="ECO:0000313" key="5">
    <source>
        <dbReference type="EMBL" id="JAG07255.1"/>
    </source>
</evidence>
<comment type="subunit">
    <text evidence="3">The 26S proteasome consists of a 20S proteasome core and two 19S regulatory subunits. The 20S proteasome core is composed of 28 subunits that are arranged in four stacked rings, resulting in a barrel-shaped structure. The two end rings are each formed by seven alpha subunits, and the two central rings are each formed by seven beta subunits. The catalytic chamber with the active sites is on the inside of the barrel.</text>
</comment>
<evidence type="ECO:0000313" key="4">
    <source>
        <dbReference type="EMBL" id="JAG07233.1"/>
    </source>
</evidence>
<reference evidence="6" key="3">
    <citation type="journal article" date="2016" name="Gigascience">
        <title>De novo construction of an expanded transcriptome assembly for the western tarnished plant bug, Lygus hesperus.</title>
        <authorList>
            <person name="Tassone E.E."/>
            <person name="Geib S.M."/>
            <person name="Hall B."/>
            <person name="Fabrick J.A."/>
            <person name="Brent C.S."/>
            <person name="Hull J.J."/>
        </authorList>
    </citation>
    <scope>NUCLEOTIDE SEQUENCE</scope>
</reference>
<dbReference type="InterPro" id="IPR023333">
    <property type="entry name" value="Proteasome_suB-type"/>
</dbReference>